<comment type="caution">
    <text evidence="1">The sequence shown here is derived from an EMBL/GenBank/DDBJ whole genome shotgun (WGS) entry which is preliminary data.</text>
</comment>
<dbReference type="EMBL" id="JAHRHJ020000003">
    <property type="protein sequence ID" value="KAH9321866.1"/>
    <property type="molecule type" value="Genomic_DNA"/>
</dbReference>
<sequence length="299" mass="32489">MGGEDSYCCIYIASGGSVYKVQISMASNLVLQGKESLLIPTHTQAMAASEVNRCPHRAEIQSVALSNACCDGQFLLGTVDSYGNIIVSALESDAEDAERITYTASPQDSGVGEGGWAGINFNPSQNSMVAVARSLCKSIDLYDRDIHVRTLHTLWHPTSLCFLNSCVSGEGNSSVLAVTEGSHLSIWDLRTNQQGGCVQRVSGSSGDPLYAVCSSLYGYVGTGGAERSTVIFDHRRWSILSRWTGCLKYEITGLMFSDVNPDFLYVHGLDYEVVCGQWRGKPQRSFSFRGDSSWLGFNK</sequence>
<dbReference type="Proteomes" id="UP000824469">
    <property type="component" value="Unassembled WGS sequence"/>
</dbReference>
<proteinExistence type="predicted"/>
<dbReference type="Gene3D" id="2.130.10.10">
    <property type="entry name" value="YVTN repeat-like/Quinoprotein amine dehydrogenase"/>
    <property type="match status" value="1"/>
</dbReference>
<feature type="non-terminal residue" evidence="1">
    <location>
        <position position="1"/>
    </location>
</feature>
<dbReference type="SUPFAM" id="SSF50978">
    <property type="entry name" value="WD40 repeat-like"/>
    <property type="match status" value="1"/>
</dbReference>
<name>A0AA38GEI9_TAXCH</name>
<evidence type="ECO:0000313" key="2">
    <source>
        <dbReference type="Proteomes" id="UP000824469"/>
    </source>
</evidence>
<keyword evidence="2" id="KW-1185">Reference proteome</keyword>
<gene>
    <name evidence="1" type="ORF">KI387_016505</name>
</gene>
<dbReference type="PANTHER" id="PTHR47467:SF1">
    <property type="entry name" value="WD40 REPEAT-CONTAINING PROTEIN"/>
    <property type="match status" value="1"/>
</dbReference>
<accession>A0AA38GEI9</accession>
<evidence type="ECO:0000313" key="1">
    <source>
        <dbReference type="EMBL" id="KAH9321866.1"/>
    </source>
</evidence>
<organism evidence="1 2">
    <name type="scientific">Taxus chinensis</name>
    <name type="common">Chinese yew</name>
    <name type="synonym">Taxus wallichiana var. chinensis</name>
    <dbReference type="NCBI Taxonomy" id="29808"/>
    <lineage>
        <taxon>Eukaryota</taxon>
        <taxon>Viridiplantae</taxon>
        <taxon>Streptophyta</taxon>
        <taxon>Embryophyta</taxon>
        <taxon>Tracheophyta</taxon>
        <taxon>Spermatophyta</taxon>
        <taxon>Pinopsida</taxon>
        <taxon>Pinidae</taxon>
        <taxon>Conifers II</taxon>
        <taxon>Cupressales</taxon>
        <taxon>Taxaceae</taxon>
        <taxon>Taxus</taxon>
    </lineage>
</organism>
<dbReference type="AlphaFoldDB" id="A0AA38GEI9"/>
<reference evidence="1 2" key="1">
    <citation type="journal article" date="2021" name="Nat. Plants">
        <title>The Taxus genome provides insights into paclitaxel biosynthesis.</title>
        <authorList>
            <person name="Xiong X."/>
            <person name="Gou J."/>
            <person name="Liao Q."/>
            <person name="Li Y."/>
            <person name="Zhou Q."/>
            <person name="Bi G."/>
            <person name="Li C."/>
            <person name="Du R."/>
            <person name="Wang X."/>
            <person name="Sun T."/>
            <person name="Guo L."/>
            <person name="Liang H."/>
            <person name="Lu P."/>
            <person name="Wu Y."/>
            <person name="Zhang Z."/>
            <person name="Ro D.K."/>
            <person name="Shang Y."/>
            <person name="Huang S."/>
            <person name="Yan J."/>
        </authorList>
    </citation>
    <scope>NUCLEOTIDE SEQUENCE [LARGE SCALE GENOMIC DNA]</scope>
    <source>
        <strain evidence="1">Ta-2019</strain>
    </source>
</reference>
<protein>
    <submittedName>
        <fullName evidence="1">Uncharacterized protein</fullName>
    </submittedName>
</protein>
<dbReference type="InterPro" id="IPR036322">
    <property type="entry name" value="WD40_repeat_dom_sf"/>
</dbReference>
<dbReference type="InterPro" id="IPR015943">
    <property type="entry name" value="WD40/YVTN_repeat-like_dom_sf"/>
</dbReference>
<dbReference type="OMA" id="CLQRICG"/>
<dbReference type="PANTHER" id="PTHR47467">
    <property type="entry name" value="OS01G0867200 PROTEIN"/>
    <property type="match status" value="1"/>
</dbReference>